<dbReference type="PANTHER" id="PTHR43591:SF24">
    <property type="entry name" value="2-METHOXY-6-POLYPRENYL-1,4-BENZOQUINOL METHYLASE, MITOCHONDRIAL"/>
    <property type="match status" value="1"/>
</dbReference>
<dbReference type="GO" id="GO:0032259">
    <property type="term" value="P:methylation"/>
    <property type="evidence" value="ECO:0007669"/>
    <property type="project" value="UniProtKB-KW"/>
</dbReference>
<comment type="caution">
    <text evidence="2">The sequence shown here is derived from an EMBL/GenBank/DDBJ whole genome shotgun (WGS) entry which is preliminary data.</text>
</comment>
<dbReference type="SUPFAM" id="SSF53335">
    <property type="entry name" value="S-adenosyl-L-methionine-dependent methyltransferases"/>
    <property type="match status" value="1"/>
</dbReference>
<keyword evidence="3" id="KW-1185">Reference proteome</keyword>
<evidence type="ECO:0000313" key="3">
    <source>
        <dbReference type="Proteomes" id="UP000269265"/>
    </source>
</evidence>
<evidence type="ECO:0000313" key="2">
    <source>
        <dbReference type="EMBL" id="RRS03716.1"/>
    </source>
</evidence>
<dbReference type="OrthoDB" id="5330018at2"/>
<proteinExistence type="predicted"/>
<evidence type="ECO:0000259" key="1">
    <source>
        <dbReference type="Pfam" id="PF08241"/>
    </source>
</evidence>
<reference evidence="2 3" key="1">
    <citation type="submission" date="2018-12" db="EMBL/GenBank/DDBJ databases">
        <title>The whole draft genome of Aquabacterium sp. SJQ9.</title>
        <authorList>
            <person name="Sun L."/>
            <person name="Gao X."/>
            <person name="Chen W."/>
            <person name="Huang K."/>
        </authorList>
    </citation>
    <scope>NUCLEOTIDE SEQUENCE [LARGE SCALE GENOMIC DNA]</scope>
    <source>
        <strain evidence="2 3">SJQ9</strain>
    </source>
</reference>
<keyword evidence="2" id="KW-0808">Transferase</keyword>
<sequence>MSDQTIRFEDGASYEQMMGRWSLLVGERFLDWINAPKQSSWLDVGCGNGAFTELIVQRCAPSAVQAIDPSEAQLAYARQRLQAGAPVTWSKGDALHAPVPDASCDVAVMALVLFFVPDAPAGVAEMCRAVRPGGIVAAYHWDMLNKGFPLSAIGAEMLKIGLTPSMPPSVEASTIEASQALWQQAGLHDVRTTQITVERGFSSFDEYWNSAAGSNMIRSMIDDLPAEQRAALRDNVRRRLGAGDGPFTVSARANAVVGIK</sequence>
<protein>
    <submittedName>
        <fullName evidence="2">SAM-dependent methyltransferase</fullName>
    </submittedName>
</protein>
<dbReference type="Proteomes" id="UP000269265">
    <property type="component" value="Unassembled WGS sequence"/>
</dbReference>
<feature type="domain" description="Methyltransferase type 11" evidence="1">
    <location>
        <begin position="42"/>
        <end position="137"/>
    </location>
</feature>
<gene>
    <name evidence="2" type="ORF">EIP75_14095</name>
</gene>
<dbReference type="AlphaFoldDB" id="A0A426V9V9"/>
<dbReference type="Pfam" id="PF08241">
    <property type="entry name" value="Methyltransf_11"/>
    <property type="match status" value="1"/>
</dbReference>
<organism evidence="2 3">
    <name type="scientific">Aquabacterium soli</name>
    <dbReference type="NCBI Taxonomy" id="2493092"/>
    <lineage>
        <taxon>Bacteria</taxon>
        <taxon>Pseudomonadati</taxon>
        <taxon>Pseudomonadota</taxon>
        <taxon>Betaproteobacteria</taxon>
        <taxon>Burkholderiales</taxon>
        <taxon>Aquabacterium</taxon>
    </lineage>
</organism>
<dbReference type="InterPro" id="IPR029063">
    <property type="entry name" value="SAM-dependent_MTases_sf"/>
</dbReference>
<dbReference type="EMBL" id="RSED01000010">
    <property type="protein sequence ID" value="RRS03716.1"/>
    <property type="molecule type" value="Genomic_DNA"/>
</dbReference>
<dbReference type="CDD" id="cd02440">
    <property type="entry name" value="AdoMet_MTases"/>
    <property type="match status" value="1"/>
</dbReference>
<keyword evidence="2" id="KW-0489">Methyltransferase</keyword>
<name>A0A426V9V9_9BURK</name>
<dbReference type="InterPro" id="IPR013216">
    <property type="entry name" value="Methyltransf_11"/>
</dbReference>
<dbReference type="PANTHER" id="PTHR43591">
    <property type="entry name" value="METHYLTRANSFERASE"/>
    <property type="match status" value="1"/>
</dbReference>
<accession>A0A426V9V9</accession>
<dbReference type="RefSeq" id="WP_125243921.1">
    <property type="nucleotide sequence ID" value="NZ_RSED01000010.1"/>
</dbReference>
<dbReference type="GO" id="GO:0008757">
    <property type="term" value="F:S-adenosylmethionine-dependent methyltransferase activity"/>
    <property type="evidence" value="ECO:0007669"/>
    <property type="project" value="InterPro"/>
</dbReference>
<dbReference type="Gene3D" id="3.40.50.150">
    <property type="entry name" value="Vaccinia Virus protein VP39"/>
    <property type="match status" value="1"/>
</dbReference>